<dbReference type="STRING" id="1300349.I603_0187"/>
<reference evidence="1 2" key="1">
    <citation type="submission" date="2016-06" db="EMBL/GenBank/DDBJ databases">
        <title>Genome sequence of Porphyrobacter dokdonensis DSW-74.</title>
        <authorList>
            <person name="Kim J.F."/>
            <person name="Song J.Y."/>
        </authorList>
    </citation>
    <scope>NUCLEOTIDE SEQUENCE [LARGE SCALE GENOMIC DNA]</scope>
    <source>
        <strain evidence="1 2">DSW-74</strain>
    </source>
</reference>
<sequence length="94" mass="10452">MPPDTEATAPLTCWLCERPLGEIVQWHHPVPKAKKGKVKVPVHPICHKTIHANFTNNELARIGDDTEVIRANPAIAKFVAWIANKPADFNAPTR</sequence>
<evidence type="ECO:0000313" key="1">
    <source>
        <dbReference type="EMBL" id="OBV12056.1"/>
    </source>
</evidence>
<proteinExistence type="predicted"/>
<dbReference type="GO" id="GO:0004519">
    <property type="term" value="F:endonuclease activity"/>
    <property type="evidence" value="ECO:0007669"/>
    <property type="project" value="UniProtKB-KW"/>
</dbReference>
<keyword evidence="1" id="KW-0378">Hydrolase</keyword>
<gene>
    <name evidence="1" type="ORF">I603_0187</name>
</gene>
<dbReference type="EMBL" id="LZYB01000001">
    <property type="protein sequence ID" value="OBV12056.1"/>
    <property type="molecule type" value="Genomic_DNA"/>
</dbReference>
<dbReference type="Proteomes" id="UP000092484">
    <property type="component" value="Unassembled WGS sequence"/>
</dbReference>
<dbReference type="AlphaFoldDB" id="A0A1A7BK04"/>
<keyword evidence="1" id="KW-0255">Endonuclease</keyword>
<evidence type="ECO:0000313" key="2">
    <source>
        <dbReference type="Proteomes" id="UP000092484"/>
    </source>
</evidence>
<organism evidence="1 2">
    <name type="scientific">Erythrobacter dokdonensis DSW-74</name>
    <dbReference type="NCBI Taxonomy" id="1300349"/>
    <lineage>
        <taxon>Bacteria</taxon>
        <taxon>Pseudomonadati</taxon>
        <taxon>Pseudomonadota</taxon>
        <taxon>Alphaproteobacteria</taxon>
        <taxon>Sphingomonadales</taxon>
        <taxon>Erythrobacteraceae</taxon>
        <taxon>Erythrobacter/Porphyrobacter group</taxon>
        <taxon>Erythrobacter</taxon>
    </lineage>
</organism>
<keyword evidence="2" id="KW-1185">Reference proteome</keyword>
<comment type="caution">
    <text evidence="1">The sequence shown here is derived from an EMBL/GenBank/DDBJ whole genome shotgun (WGS) entry which is preliminary data.</text>
</comment>
<dbReference type="RefSeq" id="WP_068861945.1">
    <property type="nucleotide sequence ID" value="NZ_LZYB01000001.1"/>
</dbReference>
<keyword evidence="1" id="KW-0540">Nuclease</keyword>
<protein>
    <submittedName>
        <fullName evidence="1">HNH endonuclease</fullName>
    </submittedName>
</protein>
<accession>A0A1A7BK04</accession>
<name>A0A1A7BK04_9SPHN</name>